<dbReference type="AlphaFoldDB" id="W6NGJ2"/>
<gene>
    <name evidence="2" type="ORF">HCOI_01834600</name>
</gene>
<feature type="domain" description="Reverse transcriptase" evidence="1">
    <location>
        <begin position="1"/>
        <end position="180"/>
    </location>
</feature>
<dbReference type="PANTHER" id="PTHR47027:SF20">
    <property type="entry name" value="REVERSE TRANSCRIPTASE-LIKE PROTEIN WITH RNA-DIRECTED DNA POLYMERASE DOMAIN"/>
    <property type="match status" value="1"/>
</dbReference>
<dbReference type="GO" id="GO:0003964">
    <property type="term" value="F:RNA-directed DNA polymerase activity"/>
    <property type="evidence" value="ECO:0007669"/>
    <property type="project" value="UniProtKB-KW"/>
</dbReference>
<reference evidence="2" key="2">
    <citation type="submission" date="2013-05" db="EMBL/GenBank/DDBJ databases">
        <title>The genome and transcriptome of Haemonchus contortus: a key model parasite for drug and vaccine discovery.</title>
        <authorList>
            <person name="Laing R."/>
            <person name="Kikuchi T."/>
            <person name="Martinelli A."/>
            <person name="Tsai I.J."/>
            <person name="Beech R.N."/>
            <person name="Redman E."/>
            <person name="Holroyd N."/>
            <person name="Bartley D.J."/>
            <person name="Beasley H."/>
            <person name="Britton C."/>
            <person name="Curran D."/>
            <person name="Devaney E."/>
            <person name="Gilabert A."/>
            <person name="Jackson F."/>
            <person name="Hunt M."/>
            <person name="Johnston S."/>
            <person name="Kryukov I."/>
            <person name="Li K."/>
            <person name="Morrison A.A."/>
            <person name="Reid A.J."/>
            <person name="Sargison N."/>
            <person name="Saunders G."/>
            <person name="Wasmuth J.D."/>
            <person name="Wolstenholme A."/>
            <person name="Berriman M."/>
            <person name="Gilleard J.S."/>
            <person name="Cotton J.A."/>
        </authorList>
    </citation>
    <scope>NUCLEOTIDE SEQUENCE [LARGE SCALE GENOMIC DNA]</scope>
    <source>
        <strain evidence="2">ISE/inbred ISE</strain>
    </source>
</reference>
<keyword evidence="2" id="KW-0548">Nucleotidyltransferase</keyword>
<dbReference type="Pfam" id="PF00078">
    <property type="entry name" value="RVT_1"/>
    <property type="match status" value="1"/>
</dbReference>
<keyword evidence="2" id="KW-0695">RNA-directed DNA polymerase</keyword>
<protein>
    <submittedName>
        <fullName evidence="2">RNA-directed DNA polymerase (Reverse)</fullName>
    </submittedName>
</protein>
<dbReference type="PROSITE" id="PS50878">
    <property type="entry name" value="RT_POL"/>
    <property type="match status" value="1"/>
</dbReference>
<organism evidence="2">
    <name type="scientific">Haemonchus contortus</name>
    <name type="common">Barber pole worm</name>
    <dbReference type="NCBI Taxonomy" id="6289"/>
    <lineage>
        <taxon>Eukaryota</taxon>
        <taxon>Metazoa</taxon>
        <taxon>Ecdysozoa</taxon>
        <taxon>Nematoda</taxon>
        <taxon>Chromadorea</taxon>
        <taxon>Rhabditida</taxon>
        <taxon>Rhabditina</taxon>
        <taxon>Rhabditomorpha</taxon>
        <taxon>Strongyloidea</taxon>
        <taxon>Trichostrongylidae</taxon>
        <taxon>Haemonchus</taxon>
    </lineage>
</organism>
<evidence type="ECO:0000259" key="1">
    <source>
        <dbReference type="PROSITE" id="PS50878"/>
    </source>
</evidence>
<sequence length="250" mass="28795">MNSSYELSLIGLSREYDMPLYLTFIDLKKAFDTVETEAVIEALGYQGVPTRYVRILRELYNNFTTRTYTRSHLKEVIINMKRGVRQGDTVSPKHFSAALENVMLHMEWESMGVEVYSQYLRFADEIVLFTPNIHPAGGTNAGRIRQRLRKDRITTEPNEEKFMKNGLVPDAPFTLNGRNISEYSSYVYLGREVIKINDLAPELRRRKRVAWGVFKNIEGVVKKAKSVRIPVHLFDIAVLSVLHSPQRLGL</sequence>
<dbReference type="PANTHER" id="PTHR47027">
    <property type="entry name" value="REVERSE TRANSCRIPTASE DOMAIN-CONTAINING PROTEIN"/>
    <property type="match status" value="1"/>
</dbReference>
<accession>W6NGJ2</accession>
<name>W6NGJ2_HAECO</name>
<keyword evidence="2" id="KW-0808">Transferase</keyword>
<evidence type="ECO:0000313" key="2">
    <source>
        <dbReference type="EMBL" id="CDL96483.1"/>
    </source>
</evidence>
<dbReference type="InterPro" id="IPR000477">
    <property type="entry name" value="RT_dom"/>
</dbReference>
<dbReference type="EMBL" id="CAVP010060586">
    <property type="protein sequence ID" value="CDL96483.1"/>
    <property type="molecule type" value="Genomic_DNA"/>
</dbReference>
<comment type="caution">
    <text evidence="2">The sequence shown here is derived from an EMBL/GenBank/DDBJ whole genome shotgun (WGS) entry which is preliminary data.</text>
</comment>
<proteinExistence type="predicted"/>
<reference evidence="2" key="1">
    <citation type="submission" date="2013-03" db="EMBL/GenBank/DDBJ databases">
        <authorList>
            <person name="Aslett M."/>
        </authorList>
    </citation>
    <scope>NUCLEOTIDE SEQUENCE [LARGE SCALE GENOMIC DNA]</scope>
    <source>
        <strain evidence="2">ISE/inbred ISE</strain>
    </source>
</reference>